<dbReference type="InterPro" id="IPR047242">
    <property type="entry name" value="CDC5L/Cef1"/>
</dbReference>
<evidence type="ECO:0000256" key="10">
    <source>
        <dbReference type="ARBA" id="ARBA00023242"/>
    </source>
</evidence>
<evidence type="ECO:0000256" key="7">
    <source>
        <dbReference type="ARBA" id="ARBA00023125"/>
    </source>
</evidence>
<keyword evidence="8" id="KW-0508">mRNA splicing</keyword>
<feature type="region of interest" description="Disordered" evidence="13">
    <location>
        <begin position="411"/>
        <end position="461"/>
    </location>
</feature>
<dbReference type="FunFam" id="1.10.10.60:FF:000091">
    <property type="entry name" value="CDC5 cell division cycle 5-like"/>
    <property type="match status" value="1"/>
</dbReference>
<keyword evidence="7" id="KW-0238">DNA-binding</keyword>
<dbReference type="GO" id="GO:0006281">
    <property type="term" value="P:DNA repair"/>
    <property type="evidence" value="ECO:0007669"/>
    <property type="project" value="UniProtKB-KW"/>
</dbReference>
<dbReference type="FunFam" id="1.10.10.60:FF:000021">
    <property type="entry name" value="CDC5 cell division cycle 5-like"/>
    <property type="match status" value="1"/>
</dbReference>
<dbReference type="AlphaFoldDB" id="A0A7S4NSW8"/>
<evidence type="ECO:0000256" key="9">
    <source>
        <dbReference type="ARBA" id="ARBA00023204"/>
    </source>
</evidence>
<proteinExistence type="inferred from homology"/>
<dbReference type="PROSITE" id="PS51294">
    <property type="entry name" value="HTH_MYB"/>
    <property type="match status" value="2"/>
</dbReference>
<evidence type="ECO:0008006" key="17">
    <source>
        <dbReference type="Google" id="ProtNLM"/>
    </source>
</evidence>
<dbReference type="InterPro" id="IPR017930">
    <property type="entry name" value="Myb_dom"/>
</dbReference>
<comment type="similarity">
    <text evidence="1">Belongs to the CEF1 family.</text>
</comment>
<dbReference type="InterPro" id="IPR047240">
    <property type="entry name" value="SANT_CDC5L_II"/>
</dbReference>
<evidence type="ECO:0000256" key="3">
    <source>
        <dbReference type="ARBA" id="ARBA00022728"/>
    </source>
</evidence>
<feature type="coiled-coil region" evidence="12">
    <location>
        <begin position="685"/>
        <end position="776"/>
    </location>
</feature>
<dbReference type="GO" id="GO:0005681">
    <property type="term" value="C:spliceosomal complex"/>
    <property type="evidence" value="ECO:0007669"/>
    <property type="project" value="UniProtKB-KW"/>
</dbReference>
<feature type="compositionally biased region" description="Basic and acidic residues" evidence="13">
    <location>
        <begin position="249"/>
        <end position="274"/>
    </location>
</feature>
<dbReference type="PROSITE" id="PS50090">
    <property type="entry name" value="MYB_LIKE"/>
    <property type="match status" value="2"/>
</dbReference>
<evidence type="ECO:0000256" key="2">
    <source>
        <dbReference type="ARBA" id="ARBA00022664"/>
    </source>
</evidence>
<evidence type="ECO:0000256" key="6">
    <source>
        <dbReference type="ARBA" id="ARBA00023054"/>
    </source>
</evidence>
<keyword evidence="4" id="KW-0677">Repeat</keyword>
<gene>
    <name evidence="16" type="ORF">NAES01612_LOCUS12235</name>
</gene>
<keyword evidence="5" id="KW-0227">DNA damage</keyword>
<evidence type="ECO:0000256" key="11">
    <source>
        <dbReference type="ARBA" id="ARBA00023306"/>
    </source>
</evidence>
<dbReference type="CDD" id="cd11659">
    <property type="entry name" value="SANT_CDC5_II"/>
    <property type="match status" value="1"/>
</dbReference>
<keyword evidence="3" id="KW-0747">Spliceosome</keyword>
<dbReference type="PANTHER" id="PTHR45885:SF1">
    <property type="entry name" value="CELL DIVISION CYCLE 5-LIKE PROTEIN"/>
    <property type="match status" value="1"/>
</dbReference>
<dbReference type="Pfam" id="PF13921">
    <property type="entry name" value="Myb_DNA-bind_6"/>
    <property type="match status" value="1"/>
</dbReference>
<dbReference type="Pfam" id="PF11831">
    <property type="entry name" value="Myb_Cef"/>
    <property type="match status" value="1"/>
</dbReference>
<dbReference type="PANTHER" id="PTHR45885">
    <property type="entry name" value="CELL DIVISION CYCLE 5-LIKE PROTEIN"/>
    <property type="match status" value="1"/>
</dbReference>
<evidence type="ECO:0000259" key="14">
    <source>
        <dbReference type="PROSITE" id="PS50090"/>
    </source>
</evidence>
<keyword evidence="11" id="KW-0131">Cell cycle</keyword>
<evidence type="ECO:0000256" key="12">
    <source>
        <dbReference type="SAM" id="Coils"/>
    </source>
</evidence>
<keyword evidence="2" id="KW-0507">mRNA processing</keyword>
<protein>
    <recommendedName>
        <fullName evidence="17">Cell division cycle 5-like protein</fullName>
    </recommendedName>
</protein>
<feature type="domain" description="HTH myb-type" evidence="15">
    <location>
        <begin position="8"/>
        <end position="59"/>
    </location>
</feature>
<feature type="region of interest" description="Disordered" evidence="13">
    <location>
        <begin position="249"/>
        <end position="275"/>
    </location>
</feature>
<dbReference type="GO" id="GO:0003677">
    <property type="term" value="F:DNA binding"/>
    <property type="evidence" value="ECO:0007669"/>
    <property type="project" value="UniProtKB-KW"/>
</dbReference>
<reference evidence="16" key="1">
    <citation type="submission" date="2021-01" db="EMBL/GenBank/DDBJ databases">
        <authorList>
            <person name="Corre E."/>
            <person name="Pelletier E."/>
            <person name="Niang G."/>
            <person name="Scheremetjew M."/>
            <person name="Finn R."/>
            <person name="Kale V."/>
            <person name="Holt S."/>
            <person name="Cochrane G."/>
            <person name="Meng A."/>
            <person name="Brown T."/>
            <person name="Cohen L."/>
        </authorList>
    </citation>
    <scope>NUCLEOTIDE SEQUENCE</scope>
    <source>
        <strain evidence="16">SoJaBio B1-5/56/2</strain>
    </source>
</reference>
<organism evidence="16">
    <name type="scientific">Paramoeba aestuarina</name>
    <dbReference type="NCBI Taxonomy" id="180227"/>
    <lineage>
        <taxon>Eukaryota</taxon>
        <taxon>Amoebozoa</taxon>
        <taxon>Discosea</taxon>
        <taxon>Flabellinia</taxon>
        <taxon>Dactylopodida</taxon>
        <taxon>Paramoebidae</taxon>
        <taxon>Paramoeba</taxon>
    </lineage>
</organism>
<dbReference type="EMBL" id="HBKR01018610">
    <property type="protein sequence ID" value="CAE2307357.1"/>
    <property type="molecule type" value="Transcribed_RNA"/>
</dbReference>
<dbReference type="GO" id="GO:0000398">
    <property type="term" value="P:mRNA splicing, via spliceosome"/>
    <property type="evidence" value="ECO:0007669"/>
    <property type="project" value="InterPro"/>
</dbReference>
<dbReference type="GO" id="GO:0006355">
    <property type="term" value="P:regulation of DNA-templated transcription"/>
    <property type="evidence" value="ECO:0007669"/>
    <property type="project" value="UniProtKB-ARBA"/>
</dbReference>
<evidence type="ECO:0000256" key="1">
    <source>
        <dbReference type="ARBA" id="ARBA00010506"/>
    </source>
</evidence>
<feature type="domain" description="Myb-like" evidence="14">
    <location>
        <begin position="56"/>
        <end position="105"/>
    </location>
</feature>
<sequence length="782" mass="88738">MRLPHQMKGGVWKNTEDEILKAAVMKYGKNQWARISSLLVRKSAKQCKARWYEWLDPSIKKTEWSREEEEKLLHLAKLMPTQWRTIAPIVGRTAQQCLEHYEKLLDQAQGKDEGYDARDDPRKLKPGEIDPNPEAKPARPDPVDMDEDEKEMLQEARARLANTRGKKAKRKAREKQIEEAKRIAAMQKRRELRAAGLDSGRKRRVRGIDYANEIPFQKLVPSGLFATGREEEEMEAIPFRAQSLDKLKEKRRDVEEEKLRQKDREKQRRRREQDLPQLVMQVNKMNDPDAVKKFMKMDLPTPQMSDQELEDIAKINTQAMELDDSEDGTAATKALMPNYSATPQRGLTPARTPVARTPTAENRIRMEAENLLAMNSAETPLKGGENVPLHPSDYSGVTPKRMDMRTPNVLATPGGTPAANRDGVMTPRLGGGATPQRTPIRDSMGINEEGATPRRGGGGGTVALRGANYELEEMRSKLSSIPAPKHEYAVEIPESVKTQLQDELDQSNQAVSMKIADATDLELQRRQEEERQREIALSRRSSALKKELPRPKAVNLNPDLAFVYSNKSDPELAKAEEMVQAEVIKMLSFDQHKYPVQGSKQKIPSNFTKDYSEMTEEELLPARQAVLEQLEQESSSLLENLLSQQGEEVYEACSDSYFFAPSQRKYVHAGVSTGGLQVEGIQFEFDVIQDKIAQYTSRAQKIEKKVGVYTKGLVARHTKILEEIAALIAEMEKAKLDLSCFTKLQELETQAIPQRIGELECEVEELRQKESRLQAYYSSLFV</sequence>
<evidence type="ECO:0000313" key="16">
    <source>
        <dbReference type="EMBL" id="CAE2307357.1"/>
    </source>
</evidence>
<dbReference type="InterPro" id="IPR001005">
    <property type="entry name" value="SANT/Myb"/>
</dbReference>
<dbReference type="GO" id="GO:0000974">
    <property type="term" value="C:Prp19 complex"/>
    <property type="evidence" value="ECO:0007669"/>
    <property type="project" value="InterPro"/>
</dbReference>
<evidence type="ECO:0000259" key="15">
    <source>
        <dbReference type="PROSITE" id="PS51294"/>
    </source>
</evidence>
<evidence type="ECO:0000256" key="5">
    <source>
        <dbReference type="ARBA" id="ARBA00022763"/>
    </source>
</evidence>
<dbReference type="InterPro" id="IPR009057">
    <property type="entry name" value="Homeodomain-like_sf"/>
</dbReference>
<accession>A0A7S4NSW8</accession>
<feature type="domain" description="Myb-like" evidence="14">
    <location>
        <begin position="4"/>
        <end position="55"/>
    </location>
</feature>
<feature type="compositionally biased region" description="Basic and acidic residues" evidence="13">
    <location>
        <begin position="109"/>
        <end position="128"/>
    </location>
</feature>
<evidence type="ECO:0000256" key="4">
    <source>
        <dbReference type="ARBA" id="ARBA00022737"/>
    </source>
</evidence>
<feature type="domain" description="HTH myb-type" evidence="15">
    <location>
        <begin position="60"/>
        <end position="109"/>
    </location>
</feature>
<keyword evidence="10" id="KW-0539">Nucleus</keyword>
<name>A0A7S4NSW8_9EUKA</name>
<dbReference type="SUPFAM" id="SSF46689">
    <property type="entry name" value="Homeodomain-like"/>
    <property type="match status" value="1"/>
</dbReference>
<keyword evidence="6 12" id="KW-0175">Coiled coil</keyword>
<keyword evidence="9" id="KW-0234">DNA repair</keyword>
<feature type="region of interest" description="Disordered" evidence="13">
    <location>
        <begin position="109"/>
        <end position="149"/>
    </location>
</feature>
<evidence type="ECO:0000256" key="8">
    <source>
        <dbReference type="ARBA" id="ARBA00023187"/>
    </source>
</evidence>
<dbReference type="InterPro" id="IPR021786">
    <property type="entry name" value="Cdc5p/Cef1_C"/>
</dbReference>
<dbReference type="CDD" id="cd00167">
    <property type="entry name" value="SANT"/>
    <property type="match status" value="1"/>
</dbReference>
<dbReference type="SMART" id="SM00717">
    <property type="entry name" value="SANT"/>
    <property type="match status" value="2"/>
</dbReference>
<evidence type="ECO:0000256" key="13">
    <source>
        <dbReference type="SAM" id="MobiDB-lite"/>
    </source>
</evidence>
<dbReference type="Gene3D" id="1.10.10.60">
    <property type="entry name" value="Homeodomain-like"/>
    <property type="match status" value="2"/>
</dbReference>